<name>A0AAV7LM09_PLEWA</name>
<comment type="caution">
    <text evidence="2">The sequence shown here is derived from an EMBL/GenBank/DDBJ whole genome shotgun (WGS) entry which is preliminary data.</text>
</comment>
<organism evidence="2 3">
    <name type="scientific">Pleurodeles waltl</name>
    <name type="common">Iberian ribbed newt</name>
    <dbReference type="NCBI Taxonomy" id="8319"/>
    <lineage>
        <taxon>Eukaryota</taxon>
        <taxon>Metazoa</taxon>
        <taxon>Chordata</taxon>
        <taxon>Craniata</taxon>
        <taxon>Vertebrata</taxon>
        <taxon>Euteleostomi</taxon>
        <taxon>Amphibia</taxon>
        <taxon>Batrachia</taxon>
        <taxon>Caudata</taxon>
        <taxon>Salamandroidea</taxon>
        <taxon>Salamandridae</taxon>
        <taxon>Pleurodelinae</taxon>
        <taxon>Pleurodeles</taxon>
    </lineage>
</organism>
<reference evidence="2" key="1">
    <citation type="journal article" date="2022" name="bioRxiv">
        <title>Sequencing and chromosome-scale assembly of the giantPleurodeles waltlgenome.</title>
        <authorList>
            <person name="Brown T."/>
            <person name="Elewa A."/>
            <person name="Iarovenko S."/>
            <person name="Subramanian E."/>
            <person name="Araus A.J."/>
            <person name="Petzold A."/>
            <person name="Susuki M."/>
            <person name="Suzuki K.-i.T."/>
            <person name="Hayashi T."/>
            <person name="Toyoda A."/>
            <person name="Oliveira C."/>
            <person name="Osipova E."/>
            <person name="Leigh N.D."/>
            <person name="Simon A."/>
            <person name="Yun M.H."/>
        </authorList>
    </citation>
    <scope>NUCLEOTIDE SEQUENCE</scope>
    <source>
        <strain evidence="2">20211129_DDA</strain>
        <tissue evidence="2">Liver</tissue>
    </source>
</reference>
<protein>
    <submittedName>
        <fullName evidence="2">Uncharacterized protein</fullName>
    </submittedName>
</protein>
<accession>A0AAV7LM09</accession>
<feature type="transmembrane region" description="Helical" evidence="1">
    <location>
        <begin position="68"/>
        <end position="87"/>
    </location>
</feature>
<keyword evidence="3" id="KW-1185">Reference proteome</keyword>
<keyword evidence="1" id="KW-0812">Transmembrane</keyword>
<keyword evidence="1" id="KW-1133">Transmembrane helix</keyword>
<dbReference type="Proteomes" id="UP001066276">
    <property type="component" value="Chromosome 11"/>
</dbReference>
<gene>
    <name evidence="2" type="ORF">NDU88_005206</name>
</gene>
<evidence type="ECO:0000313" key="2">
    <source>
        <dbReference type="EMBL" id="KAJ1092092.1"/>
    </source>
</evidence>
<dbReference type="EMBL" id="JANPWB010000015">
    <property type="protein sequence ID" value="KAJ1092092.1"/>
    <property type="molecule type" value="Genomic_DNA"/>
</dbReference>
<proteinExistence type="predicted"/>
<evidence type="ECO:0000313" key="3">
    <source>
        <dbReference type="Proteomes" id="UP001066276"/>
    </source>
</evidence>
<sequence length="97" mass="11186">MLRRRRQCKRTWPRATTACWHVEKNDATLYQEVSENAGRSLAPLFKSSEAEPCPRVKRAQHCKREPKSLSTIPILVFICSVLSHYIIGIRLCVYVDA</sequence>
<keyword evidence="1" id="KW-0472">Membrane</keyword>
<dbReference type="AlphaFoldDB" id="A0AAV7LM09"/>
<evidence type="ECO:0000256" key="1">
    <source>
        <dbReference type="SAM" id="Phobius"/>
    </source>
</evidence>